<keyword evidence="4" id="KW-0804">Transcription</keyword>
<sequence length="447" mass="49595">MEPRTRVLIVDDDSNFCESTCDGLSLEGYDVRYATTGREGLEYVKTWNPSIVLLDQKLPDILGSEVEKQIREADPGVKVIFATAYGSLSQAVEAVKNGAFHYLTKPLELDEFYFTVAKAARLAELERRNRITEFQLARAQPTDELVGDSGAIQETKRLIELAAQTDSTILITGETGVGKGVAARAIHRLSGRKDDLLSVNCASIPENLIESELFGYEKGAFTGADSRRKGVFELVKDGTLLLDEIAEMPLQLQSKLLSVLEDGRIRRVGGDVDIPLNVRVIATTNRPIVEDIKNGRFREDLYFRLAIITINVPPLRECREDIPLLCKYLLENMTNGIYGDLPEEQLAGLMGYRWPGNVRELRNILERSVILAAGGELDPASLIEGVPGKCGGSGTTEVRPLADVEWEYIERALKFYRDNKTHAAMALGISLSTLRRRVATYECLGKK</sequence>
<dbReference type="Gene3D" id="1.10.10.60">
    <property type="entry name" value="Homeodomain-like"/>
    <property type="match status" value="1"/>
</dbReference>
<accession>A0A1F5F4Q3</accession>
<evidence type="ECO:0008006" key="10">
    <source>
        <dbReference type="Google" id="ProtNLM"/>
    </source>
</evidence>
<feature type="domain" description="Response regulatory" evidence="7">
    <location>
        <begin position="6"/>
        <end position="120"/>
    </location>
</feature>
<dbReference type="Gene3D" id="3.40.50.2300">
    <property type="match status" value="1"/>
</dbReference>
<dbReference type="SUPFAM" id="SSF46689">
    <property type="entry name" value="Homeodomain-like"/>
    <property type="match status" value="1"/>
</dbReference>
<dbReference type="STRING" id="1817816.A2Y64_00715"/>
<dbReference type="SMART" id="SM00382">
    <property type="entry name" value="AAA"/>
    <property type="match status" value="1"/>
</dbReference>
<evidence type="ECO:0000259" key="6">
    <source>
        <dbReference type="PROSITE" id="PS50045"/>
    </source>
</evidence>
<keyword evidence="1" id="KW-0547">Nucleotide-binding</keyword>
<dbReference type="SUPFAM" id="SSF52172">
    <property type="entry name" value="CheY-like"/>
    <property type="match status" value="1"/>
</dbReference>
<dbReference type="InterPro" id="IPR011006">
    <property type="entry name" value="CheY-like_superfamily"/>
</dbReference>
<dbReference type="InterPro" id="IPR009057">
    <property type="entry name" value="Homeodomain-like_sf"/>
</dbReference>
<evidence type="ECO:0000256" key="5">
    <source>
        <dbReference type="PROSITE-ProRule" id="PRU00169"/>
    </source>
</evidence>
<dbReference type="GO" id="GO:0006355">
    <property type="term" value="P:regulation of DNA-templated transcription"/>
    <property type="evidence" value="ECO:0007669"/>
    <property type="project" value="InterPro"/>
</dbReference>
<dbReference type="Pfam" id="PF02954">
    <property type="entry name" value="HTH_8"/>
    <property type="match status" value="1"/>
</dbReference>
<dbReference type="InterPro" id="IPR002197">
    <property type="entry name" value="HTH_Fis"/>
</dbReference>
<dbReference type="Gene3D" id="3.40.50.300">
    <property type="entry name" value="P-loop containing nucleotide triphosphate hydrolases"/>
    <property type="match status" value="1"/>
</dbReference>
<keyword evidence="5" id="KW-0597">Phosphoprotein</keyword>
<dbReference type="SMART" id="SM00448">
    <property type="entry name" value="REC"/>
    <property type="match status" value="1"/>
</dbReference>
<comment type="caution">
    <text evidence="8">The sequence shown here is derived from an EMBL/GenBank/DDBJ whole genome shotgun (WGS) entry which is preliminary data.</text>
</comment>
<dbReference type="InterPro" id="IPR058031">
    <property type="entry name" value="AAA_lid_NorR"/>
</dbReference>
<evidence type="ECO:0000313" key="9">
    <source>
        <dbReference type="Proteomes" id="UP000177187"/>
    </source>
</evidence>
<feature type="modified residue" description="4-aspartylphosphate" evidence="5">
    <location>
        <position position="55"/>
    </location>
</feature>
<dbReference type="Pfam" id="PF00072">
    <property type="entry name" value="Response_reg"/>
    <property type="match status" value="1"/>
</dbReference>
<evidence type="ECO:0000256" key="1">
    <source>
        <dbReference type="ARBA" id="ARBA00022741"/>
    </source>
</evidence>
<dbReference type="PROSITE" id="PS50110">
    <property type="entry name" value="RESPONSE_REGULATORY"/>
    <property type="match status" value="1"/>
</dbReference>
<evidence type="ECO:0000256" key="3">
    <source>
        <dbReference type="ARBA" id="ARBA00023015"/>
    </source>
</evidence>
<evidence type="ECO:0000313" key="8">
    <source>
        <dbReference type="EMBL" id="OGD74613.1"/>
    </source>
</evidence>
<keyword evidence="2" id="KW-0067">ATP-binding</keyword>
<keyword evidence="3" id="KW-0805">Transcription regulation</keyword>
<dbReference type="InterPro" id="IPR002078">
    <property type="entry name" value="Sigma_54_int"/>
</dbReference>
<protein>
    <recommendedName>
        <fullName evidence="10">Sigma-54-dependent Fis family transcriptional regulator</fullName>
    </recommendedName>
</protein>
<dbReference type="CDD" id="cd00009">
    <property type="entry name" value="AAA"/>
    <property type="match status" value="1"/>
</dbReference>
<proteinExistence type="predicted"/>
<dbReference type="PROSITE" id="PS00688">
    <property type="entry name" value="SIGMA54_INTERACT_3"/>
    <property type="match status" value="1"/>
</dbReference>
<evidence type="ECO:0000259" key="7">
    <source>
        <dbReference type="PROSITE" id="PS50110"/>
    </source>
</evidence>
<dbReference type="Pfam" id="PF25601">
    <property type="entry name" value="AAA_lid_14"/>
    <property type="match status" value="1"/>
</dbReference>
<dbReference type="EMBL" id="MFAF01000098">
    <property type="protein sequence ID" value="OGD74613.1"/>
    <property type="molecule type" value="Genomic_DNA"/>
</dbReference>
<dbReference type="AlphaFoldDB" id="A0A1F5F4Q3"/>
<dbReference type="InterPro" id="IPR025944">
    <property type="entry name" value="Sigma_54_int_dom_CS"/>
</dbReference>
<dbReference type="SUPFAM" id="SSF52540">
    <property type="entry name" value="P-loop containing nucleoside triphosphate hydrolases"/>
    <property type="match status" value="1"/>
</dbReference>
<dbReference type="Proteomes" id="UP000177187">
    <property type="component" value="Unassembled WGS sequence"/>
</dbReference>
<feature type="domain" description="Sigma-54 factor interaction" evidence="6">
    <location>
        <begin position="145"/>
        <end position="370"/>
    </location>
</feature>
<dbReference type="Gene3D" id="1.10.8.60">
    <property type="match status" value="1"/>
</dbReference>
<dbReference type="GO" id="GO:0005524">
    <property type="term" value="F:ATP binding"/>
    <property type="evidence" value="ECO:0007669"/>
    <property type="project" value="UniProtKB-KW"/>
</dbReference>
<dbReference type="InterPro" id="IPR027417">
    <property type="entry name" value="P-loop_NTPase"/>
</dbReference>
<dbReference type="GO" id="GO:0000160">
    <property type="term" value="P:phosphorelay signal transduction system"/>
    <property type="evidence" value="ECO:0007669"/>
    <property type="project" value="InterPro"/>
</dbReference>
<reference evidence="8 9" key="1">
    <citation type="journal article" date="2016" name="Nat. Commun.">
        <title>Thousands of microbial genomes shed light on interconnected biogeochemical processes in an aquifer system.</title>
        <authorList>
            <person name="Anantharaman K."/>
            <person name="Brown C.T."/>
            <person name="Hug L.A."/>
            <person name="Sharon I."/>
            <person name="Castelle C.J."/>
            <person name="Probst A.J."/>
            <person name="Thomas B.C."/>
            <person name="Singh A."/>
            <person name="Wilkins M.J."/>
            <person name="Karaoz U."/>
            <person name="Brodie E.L."/>
            <person name="Williams K.H."/>
            <person name="Hubbard S.S."/>
            <person name="Banfield J.F."/>
        </authorList>
    </citation>
    <scope>NUCLEOTIDE SEQUENCE [LARGE SCALE GENOMIC DNA]</scope>
</reference>
<gene>
    <name evidence="8" type="ORF">A2Y64_00715</name>
</gene>
<dbReference type="InterPro" id="IPR001789">
    <property type="entry name" value="Sig_transdc_resp-reg_receiver"/>
</dbReference>
<evidence type="ECO:0000256" key="4">
    <source>
        <dbReference type="ARBA" id="ARBA00023163"/>
    </source>
</evidence>
<organism evidence="8 9">
    <name type="scientific">Candidatus Coatesbacteria bacterium RBG_13_66_14</name>
    <dbReference type="NCBI Taxonomy" id="1817816"/>
    <lineage>
        <taxon>Bacteria</taxon>
        <taxon>Candidatus Coatesiibacteriota</taxon>
    </lineage>
</organism>
<dbReference type="PROSITE" id="PS50045">
    <property type="entry name" value="SIGMA54_INTERACT_4"/>
    <property type="match status" value="1"/>
</dbReference>
<dbReference type="GO" id="GO:0043565">
    <property type="term" value="F:sequence-specific DNA binding"/>
    <property type="evidence" value="ECO:0007669"/>
    <property type="project" value="InterPro"/>
</dbReference>
<dbReference type="PANTHER" id="PTHR32071">
    <property type="entry name" value="TRANSCRIPTIONAL REGULATORY PROTEIN"/>
    <property type="match status" value="1"/>
</dbReference>
<dbReference type="FunFam" id="3.40.50.300:FF:000006">
    <property type="entry name" value="DNA-binding transcriptional regulator NtrC"/>
    <property type="match status" value="1"/>
</dbReference>
<dbReference type="InterPro" id="IPR003593">
    <property type="entry name" value="AAA+_ATPase"/>
</dbReference>
<name>A0A1F5F4Q3_9BACT</name>
<dbReference type="Pfam" id="PF00158">
    <property type="entry name" value="Sigma54_activat"/>
    <property type="match status" value="1"/>
</dbReference>
<evidence type="ECO:0000256" key="2">
    <source>
        <dbReference type="ARBA" id="ARBA00022840"/>
    </source>
</evidence>